<keyword evidence="1" id="KW-1133">Transmembrane helix</keyword>
<gene>
    <name evidence="2" type="ORF">SAMN04487860_103185</name>
</gene>
<dbReference type="Gene3D" id="1.25.40.10">
    <property type="entry name" value="Tetratricopeptide repeat domain"/>
    <property type="match status" value="1"/>
</dbReference>
<name>A0A1M7HZH4_RUMFL</name>
<keyword evidence="1" id="KW-0812">Transmembrane</keyword>
<proteinExistence type="predicted"/>
<dbReference type="EMBL" id="FRCT01000003">
    <property type="protein sequence ID" value="SHM33723.1"/>
    <property type="molecule type" value="Genomic_DNA"/>
</dbReference>
<dbReference type="SUPFAM" id="SSF48452">
    <property type="entry name" value="TPR-like"/>
    <property type="match status" value="1"/>
</dbReference>
<dbReference type="RefSeq" id="WP_139277507.1">
    <property type="nucleotide sequence ID" value="NZ_FRCT01000003.1"/>
</dbReference>
<keyword evidence="1" id="KW-0472">Membrane</keyword>
<dbReference type="AlphaFoldDB" id="A0A1M7HZH4"/>
<evidence type="ECO:0000256" key="1">
    <source>
        <dbReference type="SAM" id="Phobius"/>
    </source>
</evidence>
<evidence type="ECO:0000313" key="2">
    <source>
        <dbReference type="EMBL" id="SHM33723.1"/>
    </source>
</evidence>
<organism evidence="2 3">
    <name type="scientific">Ruminococcus flavefaciens</name>
    <dbReference type="NCBI Taxonomy" id="1265"/>
    <lineage>
        <taxon>Bacteria</taxon>
        <taxon>Bacillati</taxon>
        <taxon>Bacillota</taxon>
        <taxon>Clostridia</taxon>
        <taxon>Eubacteriales</taxon>
        <taxon>Oscillospiraceae</taxon>
        <taxon>Ruminococcus</taxon>
    </lineage>
</organism>
<sequence length="288" mass="33593">MKEPTPKTNKLILIFTALFMRWAMMFIIIFSLTSLIDIISGQKANTIGFRVLFAAVGSVIANLVARLFILPRLNKQYSVFRRILQKIAEHGYSDEVIAKMEEQLTFCRAEPRKYTAYTNQYAMFLAEAYLSLKQFDKSEEKLEIADIDFMQIQAKNPESLPAQHNIVMLCVLWVQLYAGRNDKKMVEDQLRNGERYFSKYRGMNEITDYFIDTAYFESLMIHDQYNNALKLLDKYANDEQLSFGVFLDKARCLKRMGKAEEADAFFNKAYDAASNDWRRKTVDIERSI</sequence>
<feature type="transmembrane region" description="Helical" evidence="1">
    <location>
        <begin position="47"/>
        <end position="69"/>
    </location>
</feature>
<evidence type="ECO:0008006" key="4">
    <source>
        <dbReference type="Google" id="ProtNLM"/>
    </source>
</evidence>
<dbReference type="Proteomes" id="UP000184394">
    <property type="component" value="Unassembled WGS sequence"/>
</dbReference>
<accession>A0A1M7HZH4</accession>
<reference evidence="2 3" key="1">
    <citation type="submission" date="2016-11" db="EMBL/GenBank/DDBJ databases">
        <authorList>
            <person name="Jaros S."/>
            <person name="Januszkiewicz K."/>
            <person name="Wedrychowicz H."/>
        </authorList>
    </citation>
    <scope>NUCLEOTIDE SEQUENCE [LARGE SCALE GENOMIC DNA]</scope>
    <source>
        <strain evidence="2 3">Y1</strain>
    </source>
</reference>
<feature type="transmembrane region" description="Helical" evidence="1">
    <location>
        <begin position="12"/>
        <end position="35"/>
    </location>
</feature>
<evidence type="ECO:0000313" key="3">
    <source>
        <dbReference type="Proteomes" id="UP000184394"/>
    </source>
</evidence>
<protein>
    <recommendedName>
        <fullName evidence="4">Tetratricopeptide repeat-containing protein</fullName>
    </recommendedName>
</protein>
<dbReference type="InterPro" id="IPR011990">
    <property type="entry name" value="TPR-like_helical_dom_sf"/>
</dbReference>
<dbReference type="OrthoDB" id="1817886at2"/>